<proteinExistence type="predicted"/>
<protein>
    <submittedName>
        <fullName evidence="1">Uncharacterized protein</fullName>
    </submittedName>
</protein>
<gene>
    <name evidence="1" type="ordered locus">COPRO5265_1534</name>
</gene>
<dbReference type="EMBL" id="CP001145">
    <property type="protein sequence ID" value="ACI17875.1"/>
    <property type="molecule type" value="Genomic_DNA"/>
</dbReference>
<dbReference type="Proteomes" id="UP000001732">
    <property type="component" value="Chromosome"/>
</dbReference>
<reference evidence="1 2" key="2">
    <citation type="journal article" date="2014" name="Genome Announc.">
        <title>Complete Genome Sequence of Coprothermobacter proteolyticus DSM 5265.</title>
        <authorList>
            <person name="Alexiev A."/>
            <person name="Coil D.A."/>
            <person name="Badger J.H."/>
            <person name="Enticknap J."/>
            <person name="Ward N."/>
            <person name="Robb F.T."/>
            <person name="Eisen J.A."/>
        </authorList>
    </citation>
    <scope>NUCLEOTIDE SEQUENCE [LARGE SCALE GENOMIC DNA]</scope>
    <source>
        <strain evidence="2">ATCC 35245 / DSM 5265 / OCM 4 / BT</strain>
    </source>
</reference>
<name>B5Y6B2_COPPD</name>
<reference evidence="2" key="1">
    <citation type="submission" date="2008-08" db="EMBL/GenBank/DDBJ databases">
        <title>The complete genome sequence of Coprothermobacter proteolyticus strain ATCC 5245 / DSM 5265 / BT.</title>
        <authorList>
            <person name="Dodson R.J."/>
            <person name="Durkin A.S."/>
            <person name="Wu M."/>
            <person name="Eisen J."/>
            <person name="Sutton G."/>
        </authorList>
    </citation>
    <scope>NUCLEOTIDE SEQUENCE [LARGE SCALE GENOMIC DNA]</scope>
    <source>
        <strain evidence="2">ATCC 35245 / DSM 5265 / OCM 4 / BT</strain>
    </source>
</reference>
<sequence>MRNIMQFMDYYHGFAAPFLKLLFACSRQSK</sequence>
<keyword evidence="2" id="KW-1185">Reference proteome</keyword>
<dbReference type="AlphaFoldDB" id="B5Y6B2"/>
<evidence type="ECO:0000313" key="2">
    <source>
        <dbReference type="Proteomes" id="UP000001732"/>
    </source>
</evidence>
<organism evidence="1 2">
    <name type="scientific">Coprothermobacter proteolyticus (strain ATCC 35245 / DSM 5265 / OCM 4 / BT)</name>
    <dbReference type="NCBI Taxonomy" id="309798"/>
    <lineage>
        <taxon>Bacteria</taxon>
        <taxon>Pseudomonadati</taxon>
        <taxon>Coprothermobacterota</taxon>
        <taxon>Coprothermobacteria</taxon>
        <taxon>Coprothermobacterales</taxon>
        <taxon>Coprothermobacteraceae</taxon>
        <taxon>Coprothermobacter</taxon>
    </lineage>
</organism>
<accession>B5Y6B2</accession>
<evidence type="ECO:0000313" key="1">
    <source>
        <dbReference type="EMBL" id="ACI17875.1"/>
    </source>
</evidence>